<name>A0AAU9NF38_9ASTR</name>
<reference evidence="2 3" key="1">
    <citation type="submission" date="2022-01" db="EMBL/GenBank/DDBJ databases">
        <authorList>
            <person name="Xiong W."/>
            <person name="Schranz E."/>
        </authorList>
    </citation>
    <scope>NUCLEOTIDE SEQUENCE [LARGE SCALE GENOMIC DNA]</scope>
</reference>
<evidence type="ECO:0000313" key="2">
    <source>
        <dbReference type="EMBL" id="CAH1436481.1"/>
    </source>
</evidence>
<dbReference type="Proteomes" id="UP001157418">
    <property type="component" value="Unassembled WGS sequence"/>
</dbReference>
<accession>A0AAU9NF38</accession>
<dbReference type="AlphaFoldDB" id="A0AAU9NF38"/>
<keyword evidence="1" id="KW-0732">Signal</keyword>
<comment type="caution">
    <text evidence="2">The sequence shown here is derived from an EMBL/GenBank/DDBJ whole genome shotgun (WGS) entry which is preliminary data.</text>
</comment>
<keyword evidence="3" id="KW-1185">Reference proteome</keyword>
<organism evidence="2 3">
    <name type="scientific">Lactuca virosa</name>
    <dbReference type="NCBI Taxonomy" id="75947"/>
    <lineage>
        <taxon>Eukaryota</taxon>
        <taxon>Viridiplantae</taxon>
        <taxon>Streptophyta</taxon>
        <taxon>Embryophyta</taxon>
        <taxon>Tracheophyta</taxon>
        <taxon>Spermatophyta</taxon>
        <taxon>Magnoliopsida</taxon>
        <taxon>eudicotyledons</taxon>
        <taxon>Gunneridae</taxon>
        <taxon>Pentapetalae</taxon>
        <taxon>asterids</taxon>
        <taxon>campanulids</taxon>
        <taxon>Asterales</taxon>
        <taxon>Asteraceae</taxon>
        <taxon>Cichorioideae</taxon>
        <taxon>Cichorieae</taxon>
        <taxon>Lactucinae</taxon>
        <taxon>Lactuca</taxon>
    </lineage>
</organism>
<sequence>MLWSSLLVSWTLYKLCGCGVRLTWHSSLSHGLSIFQEGYCGGKDTLKLETNAESSKGPEGEESAAPS</sequence>
<gene>
    <name evidence="2" type="ORF">LVIROSA_LOCUS22852</name>
</gene>
<feature type="chain" id="PRO_5043617040" evidence="1">
    <location>
        <begin position="19"/>
        <end position="67"/>
    </location>
</feature>
<dbReference type="EMBL" id="CAKMRJ010004445">
    <property type="protein sequence ID" value="CAH1436481.1"/>
    <property type="molecule type" value="Genomic_DNA"/>
</dbReference>
<proteinExistence type="predicted"/>
<evidence type="ECO:0000313" key="3">
    <source>
        <dbReference type="Proteomes" id="UP001157418"/>
    </source>
</evidence>
<evidence type="ECO:0000256" key="1">
    <source>
        <dbReference type="SAM" id="SignalP"/>
    </source>
</evidence>
<protein>
    <submittedName>
        <fullName evidence="2">Uncharacterized protein</fullName>
    </submittedName>
</protein>
<feature type="signal peptide" evidence="1">
    <location>
        <begin position="1"/>
        <end position="18"/>
    </location>
</feature>